<dbReference type="PATRIC" id="fig|670.381.peg.2752"/>
<sequence length="600" mass="67300">MSASKIKSYIGRISLGEGSSVIQSGGLIRVSDINGIRLSNVKTVGSKNVVSSKFFIILNKPSTVQFYKGGRLIYTRYFDSGVNLVDTSSFPFGRYDVESKIYEKGKYVSSEVQSFYKLDSTLDKGEYGDFLFQAGMQDDHLITQFGYENSIYKNISIGFLSQVSNDDNLKIQINSNATITDDNYHISYDAYSLFYDGKYSGYKVGVNLEYYGWSVYSDIYQQKSCMNNKQKDDYFYDIEYKCGKERKSINISKSYNGYNIGVGYQKNDKDIKSNLSISSTFSYDNFQLVPRFSLYKQSFNHSFEKNDVGFSFNMSMSLLSNDNTRLSGSLLYDESSFDADVFYESQFGDDKISLRGSSTRLSSGEVGYGMELGGETQGKLGKLTLSGSLYKNGMQSTAIYGSYSSSMAISSKGVATSGYFSSLDQLSGVIINVRNSEYNKSNQIKYGEKGGAIVSASTGGKEYIYSNGLYYLPIKPNYKTKIRLNDVGGATYTYENLNEDRGIAIPFGRVVFSKIKTNNNYMLFGNLKELSDGQIVLDENETKILHNGDFSIELKHFPKKLYIISENNELIQCEINDDVLEEISLGVYSINELLCESGNY</sequence>
<gene>
    <name evidence="2" type="ORF">tc_PAI_028</name>
</gene>
<dbReference type="AlphaFoldDB" id="A0A024B3A7"/>
<organism evidence="2">
    <name type="scientific">Vibrio parahaemolyticus</name>
    <dbReference type="NCBI Taxonomy" id="670"/>
    <lineage>
        <taxon>Bacteria</taxon>
        <taxon>Pseudomonadati</taxon>
        <taxon>Pseudomonadota</taxon>
        <taxon>Gammaproteobacteria</taxon>
        <taxon>Vibrionales</taxon>
        <taxon>Vibrionaceae</taxon>
        <taxon>Vibrio</taxon>
    </lineage>
</organism>
<proteinExistence type="predicted"/>
<dbReference type="EMBL" id="KJ468740">
    <property type="protein sequence ID" value="AHZ10930.1"/>
    <property type="molecule type" value="Genomic_DNA"/>
</dbReference>
<name>A0A024B3A7_VIBPH</name>
<dbReference type="Pfam" id="PF16967">
    <property type="entry name" value="TcfC"/>
    <property type="match status" value="1"/>
</dbReference>
<evidence type="ECO:0000259" key="1">
    <source>
        <dbReference type="Pfam" id="PF16967"/>
    </source>
</evidence>
<evidence type="ECO:0000313" key="2">
    <source>
        <dbReference type="EMBL" id="AHZ10930.1"/>
    </source>
</evidence>
<accession>A0A024B3A7</accession>
<feature type="domain" description="Pilus assembly protein E-set like" evidence="1">
    <location>
        <begin position="53"/>
        <end position="117"/>
    </location>
</feature>
<reference evidence="2" key="1">
    <citation type="submission" date="2014-02" db="EMBL/GenBank/DDBJ databases">
        <title>Insectcidical toxin genes in the bacterium Vibrio parahaemolyticus isolated from acute hepatopancreatic necrosis disease-affected shrimp.</title>
        <authorList>
            <person name="Tang K.F.J."/>
            <person name="Lightner D.V."/>
        </authorList>
    </citation>
    <scope>NUCLEOTIDE SEQUENCE</scope>
    <source>
        <strain evidence="2">A3</strain>
    </source>
</reference>
<dbReference type="InterPro" id="IPR032636">
    <property type="entry name" value="Pilus_assem_E-set-like_dom"/>
</dbReference>
<protein>
    <submittedName>
        <fullName evidence="2">Outermembrane fimbrial usher protein</fullName>
    </submittedName>
</protein>